<feature type="region of interest" description="Disordered" evidence="1">
    <location>
        <begin position="1"/>
        <end position="30"/>
    </location>
</feature>
<feature type="compositionally biased region" description="Acidic residues" evidence="1">
    <location>
        <begin position="16"/>
        <end position="30"/>
    </location>
</feature>
<keyword evidence="3" id="KW-1185">Reference proteome</keyword>
<proteinExistence type="predicted"/>
<accession>A0A0M0JGB8</accession>
<sequence length="361" mass="40329">GGSGSSAVTHLFGRGDEDEHDELGDTVDEDDLGVPFSSSFYWAALPAGRKAQVRIAYGRDGNVVYWSVKMPQSAGMDKESKDAECEALCRQMENLVDSIQEGVWRKGRDETAKKYDGSPNYLLTKMQPSNYFKSQMMNALFPPNLDMDLNRVFIHKPGSSMTPHHDHMGANAHYGRAFVKYGGNIRRPADVMMPAINDEHDGWWMYSMVPEAFLKYKQFTEKHIAGCRPGDKGAITIKLLLSAEESAYVPIASGLRALEHIATLGAAALGKVPSVKPRSQPQICALWLRWGAFESGQQHEEMSEEEANARFAAGRKRQREHHEFDELDVYSRPLVYTSVGAELERHQPSGVRVGPRVAQER</sequence>
<protein>
    <submittedName>
        <fullName evidence="2">Uncharacterized protein</fullName>
    </submittedName>
</protein>
<evidence type="ECO:0000313" key="2">
    <source>
        <dbReference type="EMBL" id="KOO25407.1"/>
    </source>
</evidence>
<feature type="non-terminal residue" evidence="2">
    <location>
        <position position="1"/>
    </location>
</feature>
<reference evidence="3" key="1">
    <citation type="journal article" date="2015" name="PLoS Genet.">
        <title>Genome Sequence and Transcriptome Analyses of Chrysochromulina tobin: Metabolic Tools for Enhanced Algal Fitness in the Prominent Order Prymnesiales (Haptophyceae).</title>
        <authorList>
            <person name="Hovde B.T."/>
            <person name="Deodato C.R."/>
            <person name="Hunsperger H.M."/>
            <person name="Ryken S.A."/>
            <person name="Yost W."/>
            <person name="Jha R.K."/>
            <person name="Patterson J."/>
            <person name="Monnat R.J. Jr."/>
            <person name="Barlow S.B."/>
            <person name="Starkenburg S.R."/>
            <person name="Cattolico R.A."/>
        </authorList>
    </citation>
    <scope>NUCLEOTIDE SEQUENCE</scope>
    <source>
        <strain evidence="3">CCMP291</strain>
    </source>
</reference>
<organism evidence="2 3">
    <name type="scientific">Chrysochromulina tobinii</name>
    <dbReference type="NCBI Taxonomy" id="1460289"/>
    <lineage>
        <taxon>Eukaryota</taxon>
        <taxon>Haptista</taxon>
        <taxon>Haptophyta</taxon>
        <taxon>Prymnesiophyceae</taxon>
        <taxon>Prymnesiales</taxon>
        <taxon>Chrysochromulinaceae</taxon>
        <taxon>Chrysochromulina</taxon>
    </lineage>
</organism>
<comment type="caution">
    <text evidence="2">The sequence shown here is derived from an EMBL/GenBank/DDBJ whole genome shotgun (WGS) entry which is preliminary data.</text>
</comment>
<dbReference type="AlphaFoldDB" id="A0A0M0JGB8"/>
<dbReference type="EMBL" id="JWZX01002978">
    <property type="protein sequence ID" value="KOO25407.1"/>
    <property type="molecule type" value="Genomic_DNA"/>
</dbReference>
<evidence type="ECO:0000313" key="3">
    <source>
        <dbReference type="Proteomes" id="UP000037460"/>
    </source>
</evidence>
<name>A0A0M0JGB8_9EUKA</name>
<evidence type="ECO:0000256" key="1">
    <source>
        <dbReference type="SAM" id="MobiDB-lite"/>
    </source>
</evidence>
<gene>
    <name evidence="2" type="ORF">Ctob_003054</name>
</gene>
<dbReference type="Proteomes" id="UP000037460">
    <property type="component" value="Unassembled WGS sequence"/>
</dbReference>